<dbReference type="SMART" id="SM00239">
    <property type="entry name" value="C2"/>
    <property type="match status" value="1"/>
</dbReference>
<feature type="domain" description="C2" evidence="2">
    <location>
        <begin position="295"/>
        <end position="434"/>
    </location>
</feature>
<feature type="transmembrane region" description="Helical" evidence="1">
    <location>
        <begin position="77"/>
        <end position="98"/>
    </location>
</feature>
<evidence type="ECO:0000256" key="1">
    <source>
        <dbReference type="SAM" id="Phobius"/>
    </source>
</evidence>
<name>A0A8S0WH68_CYCAE</name>
<dbReference type="PROSITE" id="PS50004">
    <property type="entry name" value="C2"/>
    <property type="match status" value="1"/>
</dbReference>
<organism evidence="3 4">
    <name type="scientific">Cyclocybe aegerita</name>
    <name type="common">Black poplar mushroom</name>
    <name type="synonym">Agrocybe aegerita</name>
    <dbReference type="NCBI Taxonomy" id="1973307"/>
    <lineage>
        <taxon>Eukaryota</taxon>
        <taxon>Fungi</taxon>
        <taxon>Dikarya</taxon>
        <taxon>Basidiomycota</taxon>
        <taxon>Agaricomycotina</taxon>
        <taxon>Agaricomycetes</taxon>
        <taxon>Agaricomycetidae</taxon>
        <taxon>Agaricales</taxon>
        <taxon>Agaricineae</taxon>
        <taxon>Bolbitiaceae</taxon>
        <taxon>Cyclocybe</taxon>
    </lineage>
</organism>
<proteinExistence type="predicted"/>
<dbReference type="EMBL" id="CACVBS010000035">
    <property type="protein sequence ID" value="CAA7262113.1"/>
    <property type="molecule type" value="Genomic_DNA"/>
</dbReference>
<keyword evidence="4" id="KW-1185">Reference proteome</keyword>
<feature type="transmembrane region" description="Helical" evidence="1">
    <location>
        <begin position="51"/>
        <end position="70"/>
    </location>
</feature>
<dbReference type="Gene3D" id="2.60.40.150">
    <property type="entry name" value="C2 domain"/>
    <property type="match status" value="1"/>
</dbReference>
<accession>A0A8S0WH68</accession>
<comment type="caution">
    <text evidence="3">The sequence shown here is derived from an EMBL/GenBank/DDBJ whole genome shotgun (WGS) entry which is preliminary data.</text>
</comment>
<dbReference type="InterPro" id="IPR035892">
    <property type="entry name" value="C2_domain_sf"/>
</dbReference>
<keyword evidence="1" id="KW-0812">Transmembrane</keyword>
<keyword evidence="1" id="KW-1133">Transmembrane helix</keyword>
<dbReference type="InterPro" id="IPR000008">
    <property type="entry name" value="C2_dom"/>
</dbReference>
<dbReference type="OrthoDB" id="5427664at2759"/>
<dbReference type="Pfam" id="PF00168">
    <property type="entry name" value="C2"/>
    <property type="match status" value="1"/>
</dbReference>
<dbReference type="AlphaFoldDB" id="A0A8S0WH68"/>
<protein>
    <recommendedName>
        <fullName evidence="2">C2 domain-containing protein</fullName>
    </recommendedName>
</protein>
<gene>
    <name evidence="3" type="ORF">AAE3_LOCUS4349</name>
</gene>
<feature type="transmembrane region" description="Helical" evidence="1">
    <location>
        <begin position="28"/>
        <end position="45"/>
    </location>
</feature>
<evidence type="ECO:0000313" key="3">
    <source>
        <dbReference type="EMBL" id="CAA7262113.1"/>
    </source>
</evidence>
<reference evidence="3 4" key="1">
    <citation type="submission" date="2020-01" db="EMBL/GenBank/DDBJ databases">
        <authorList>
            <person name="Gupta K D."/>
        </authorList>
    </citation>
    <scope>NUCLEOTIDE SEQUENCE [LARGE SCALE GENOMIC DNA]</scope>
</reference>
<sequence length="521" mass="57992">MASIDRICEGISRSLKLICLREGPGVRIALYLQSLLSVILVRVSPKDAPGAYWSMTSTAISLIIASVITSAQRKISLLDAIVVVYVLLLPVLTSAFGLSEMLEPSQRKGGTHPVHSPLLVIANWMRSALTYAFALYVWIAAPTLGSGPPECNEATRLIFFGESLPALASGAFSDIASQALLQPKERPKNEVLQECVTVVDFATGDTTDTSRFMQPRQIFYGTIKGMTDRILTWLPSGTERWYRLYGRTALIGLLASCAIIMTELELLLNKLEVNVNREWGFGQILLLLTLSPLLSLYESILSRNSTGPTTETRLIRFYIRRAKGLQRPRTEFDAYLPDIMDRLPEVLRKAQTPSPFAVVTIDEREMYTSRVEESTCDPDWDESFDVRVGDLSTIVVRVFDRKCIDQGLPEFIGFATLLPFALMPPPSKGGEQGVQEAHVKDVPLVREGKTVPAMAVSFSLSTDTRVPPGLPAVPQEVELQEMHIRRRVATAQLGDRKWGRKKDTRTYVYNVPDQNALDFKL</sequence>
<keyword evidence="1" id="KW-0472">Membrane</keyword>
<dbReference type="Proteomes" id="UP000467700">
    <property type="component" value="Unassembled WGS sequence"/>
</dbReference>
<evidence type="ECO:0000259" key="2">
    <source>
        <dbReference type="PROSITE" id="PS50004"/>
    </source>
</evidence>
<evidence type="ECO:0000313" key="4">
    <source>
        <dbReference type="Proteomes" id="UP000467700"/>
    </source>
</evidence>
<dbReference type="SUPFAM" id="SSF49562">
    <property type="entry name" value="C2 domain (Calcium/lipid-binding domain, CaLB)"/>
    <property type="match status" value="1"/>
</dbReference>